<feature type="non-terminal residue" evidence="1">
    <location>
        <position position="103"/>
    </location>
</feature>
<accession>A0ACC1H6A1</accession>
<gene>
    <name evidence="1" type="ORF">EV182_008749</name>
</gene>
<proteinExistence type="predicted"/>
<organism evidence="1 2">
    <name type="scientific">Spiromyces aspiralis</name>
    <dbReference type="NCBI Taxonomy" id="68401"/>
    <lineage>
        <taxon>Eukaryota</taxon>
        <taxon>Fungi</taxon>
        <taxon>Fungi incertae sedis</taxon>
        <taxon>Zoopagomycota</taxon>
        <taxon>Kickxellomycotina</taxon>
        <taxon>Kickxellomycetes</taxon>
        <taxon>Kickxellales</taxon>
        <taxon>Kickxellaceae</taxon>
        <taxon>Spiromyces</taxon>
    </lineage>
</organism>
<keyword evidence="2" id="KW-1185">Reference proteome</keyword>
<sequence>MCRAQRRQEREHCRQMVQRHREEMQRRRERVLRENPALADEFLPPLPSQSHSDTLPGSSFRPRPQLEPPLSREEAERKRQKIKARLFNLSREYLSAVAAAASS</sequence>
<name>A0ACC1H6A1_9FUNG</name>
<dbReference type="EMBL" id="JAMZIH010009903">
    <property type="protein sequence ID" value="KAJ1669465.1"/>
    <property type="molecule type" value="Genomic_DNA"/>
</dbReference>
<evidence type="ECO:0000313" key="2">
    <source>
        <dbReference type="Proteomes" id="UP001145114"/>
    </source>
</evidence>
<evidence type="ECO:0000313" key="1">
    <source>
        <dbReference type="EMBL" id="KAJ1669465.1"/>
    </source>
</evidence>
<reference evidence="1" key="1">
    <citation type="submission" date="2022-06" db="EMBL/GenBank/DDBJ databases">
        <title>Phylogenomic reconstructions and comparative analyses of Kickxellomycotina fungi.</title>
        <authorList>
            <person name="Reynolds N.K."/>
            <person name="Stajich J.E."/>
            <person name="Barry K."/>
            <person name="Grigoriev I.V."/>
            <person name="Crous P."/>
            <person name="Smith M.E."/>
        </authorList>
    </citation>
    <scope>NUCLEOTIDE SEQUENCE</scope>
    <source>
        <strain evidence="1">RSA 2271</strain>
    </source>
</reference>
<comment type="caution">
    <text evidence="1">The sequence shown here is derived from an EMBL/GenBank/DDBJ whole genome shotgun (WGS) entry which is preliminary data.</text>
</comment>
<protein>
    <submittedName>
        <fullName evidence="1">Uncharacterized protein</fullName>
    </submittedName>
</protein>
<dbReference type="Proteomes" id="UP001145114">
    <property type="component" value="Unassembled WGS sequence"/>
</dbReference>